<organism evidence="3 4">
    <name type="scientific">Streptomyces avidinii</name>
    <dbReference type="NCBI Taxonomy" id="1895"/>
    <lineage>
        <taxon>Bacteria</taxon>
        <taxon>Bacillati</taxon>
        <taxon>Actinomycetota</taxon>
        <taxon>Actinomycetes</taxon>
        <taxon>Kitasatosporales</taxon>
        <taxon>Streptomycetaceae</taxon>
        <taxon>Streptomyces</taxon>
    </lineage>
</organism>
<evidence type="ECO:0000256" key="1">
    <source>
        <dbReference type="SAM" id="MobiDB-lite"/>
    </source>
</evidence>
<evidence type="ECO:0000313" key="4">
    <source>
        <dbReference type="Proteomes" id="UP001519310"/>
    </source>
</evidence>
<feature type="region of interest" description="Disordered" evidence="1">
    <location>
        <begin position="1"/>
        <end position="71"/>
    </location>
</feature>
<feature type="transmembrane region" description="Helical" evidence="2">
    <location>
        <begin position="81"/>
        <end position="102"/>
    </location>
</feature>
<feature type="compositionally biased region" description="Low complexity" evidence="1">
    <location>
        <begin position="20"/>
        <end position="67"/>
    </location>
</feature>
<keyword evidence="4" id="KW-1185">Reference proteome</keyword>
<comment type="caution">
    <text evidence="3">The sequence shown here is derived from an EMBL/GenBank/DDBJ whole genome shotgun (WGS) entry which is preliminary data.</text>
</comment>
<gene>
    <name evidence="3" type="ORF">J2Z77_006060</name>
</gene>
<protein>
    <submittedName>
        <fullName evidence="3">Uncharacterized protein</fullName>
    </submittedName>
</protein>
<keyword evidence="2" id="KW-1133">Transmembrane helix</keyword>
<feature type="compositionally biased region" description="Low complexity" evidence="1">
    <location>
        <begin position="1"/>
        <end position="12"/>
    </location>
</feature>
<name>A0ABS4LDK4_STRAV</name>
<evidence type="ECO:0000313" key="3">
    <source>
        <dbReference type="EMBL" id="MBP2040207.1"/>
    </source>
</evidence>
<reference evidence="3 4" key="1">
    <citation type="submission" date="2021-03" db="EMBL/GenBank/DDBJ databases">
        <title>Genomic Encyclopedia of Type Strains, Phase IV (KMG-IV): sequencing the most valuable type-strain genomes for metagenomic binning, comparative biology and taxonomic classification.</title>
        <authorList>
            <person name="Goeker M."/>
        </authorList>
    </citation>
    <scope>NUCLEOTIDE SEQUENCE [LARGE SCALE GENOMIC DNA]</scope>
    <source>
        <strain evidence="3 4">DSM 40526</strain>
    </source>
</reference>
<dbReference type="Proteomes" id="UP001519310">
    <property type="component" value="Unassembled WGS sequence"/>
</dbReference>
<keyword evidence="2" id="KW-0812">Transmembrane</keyword>
<sequence>MSEQTTTAATEPEPVPAATPEPAAEAPGTVTETASGTLGDTAAETAGETAAETVTDAGAETVEAPEAVPAPPKDRRKLFAALRWTAAVAVFAAVGTGVAYGITVPERTDIPGLATEGDGRWTFPALSRPALPAGAPLPQGPDNKDGTHYAPLSGLLLPAPVGAKADDAVKADEDGAVSVDTFLEEYTPDTREKLKQSLEWDGLRQITGRGWTTSDGTRTHVYLLRFHSSGFVDAFKGCDSNMRLNGVSALDLDDVWSRAKGTQMNSTTLDFPGAANFDGTELSVYQELKPLLGEEQTKIGCLRTGDVLGMVIQTRKGEVAPVPFHQSVILQSQLLS</sequence>
<keyword evidence="2" id="KW-0472">Membrane</keyword>
<evidence type="ECO:0000256" key="2">
    <source>
        <dbReference type="SAM" id="Phobius"/>
    </source>
</evidence>
<proteinExistence type="predicted"/>
<dbReference type="EMBL" id="JAGGLQ010000016">
    <property type="protein sequence ID" value="MBP2040207.1"/>
    <property type="molecule type" value="Genomic_DNA"/>
</dbReference>
<dbReference type="RefSeq" id="WP_229920755.1">
    <property type="nucleotide sequence ID" value="NZ_BMVL01000015.1"/>
</dbReference>
<accession>A0ABS4LDK4</accession>